<gene>
    <name evidence="2" type="ORF">METZ01_LOCUS260416</name>
</gene>
<evidence type="ECO:0000259" key="1">
    <source>
        <dbReference type="Pfam" id="PF13356"/>
    </source>
</evidence>
<feature type="non-terminal residue" evidence="2">
    <location>
        <position position="78"/>
    </location>
</feature>
<accession>A0A382J835</accession>
<dbReference type="Pfam" id="PF13356">
    <property type="entry name" value="Arm-DNA-bind_3"/>
    <property type="match status" value="1"/>
</dbReference>
<sequence length="78" mass="9121">MTKWTKTYIESLNPKEKRYTEQQDNLIIRVQPTGSKSWFAYMGRGRPRYLGKFPDLSLLQAKELLKREKSSGLTLQGL</sequence>
<organism evidence="2">
    <name type="scientific">marine metagenome</name>
    <dbReference type="NCBI Taxonomy" id="408172"/>
    <lineage>
        <taxon>unclassified sequences</taxon>
        <taxon>metagenomes</taxon>
        <taxon>ecological metagenomes</taxon>
    </lineage>
</organism>
<dbReference type="InterPro" id="IPR025166">
    <property type="entry name" value="Integrase_DNA_bind_dom"/>
</dbReference>
<dbReference type="EMBL" id="UINC01072137">
    <property type="protein sequence ID" value="SVC07562.1"/>
    <property type="molecule type" value="Genomic_DNA"/>
</dbReference>
<dbReference type="InterPro" id="IPR038488">
    <property type="entry name" value="Integrase_DNA-bd_sf"/>
</dbReference>
<protein>
    <recommendedName>
        <fullName evidence="1">Integrase DNA-binding domain-containing protein</fullName>
    </recommendedName>
</protein>
<evidence type="ECO:0000313" key="2">
    <source>
        <dbReference type="EMBL" id="SVC07562.1"/>
    </source>
</evidence>
<name>A0A382J835_9ZZZZ</name>
<dbReference type="AlphaFoldDB" id="A0A382J835"/>
<feature type="domain" description="Integrase DNA-binding" evidence="1">
    <location>
        <begin position="5"/>
        <end position="67"/>
    </location>
</feature>
<proteinExistence type="predicted"/>
<reference evidence="2" key="1">
    <citation type="submission" date="2018-05" db="EMBL/GenBank/DDBJ databases">
        <authorList>
            <person name="Lanie J.A."/>
            <person name="Ng W.-L."/>
            <person name="Kazmierczak K.M."/>
            <person name="Andrzejewski T.M."/>
            <person name="Davidsen T.M."/>
            <person name="Wayne K.J."/>
            <person name="Tettelin H."/>
            <person name="Glass J.I."/>
            <person name="Rusch D."/>
            <person name="Podicherti R."/>
            <person name="Tsui H.-C.T."/>
            <person name="Winkler M.E."/>
        </authorList>
    </citation>
    <scope>NUCLEOTIDE SEQUENCE</scope>
</reference>
<dbReference type="Gene3D" id="3.30.160.390">
    <property type="entry name" value="Integrase, DNA-binding domain"/>
    <property type="match status" value="1"/>
</dbReference>